<dbReference type="Gene3D" id="3.40.30.10">
    <property type="entry name" value="Glutaredoxin"/>
    <property type="match status" value="1"/>
</dbReference>
<dbReference type="EMBL" id="JACQAY010000037">
    <property type="protein sequence ID" value="MBI3538864.1"/>
    <property type="molecule type" value="Genomic_DNA"/>
</dbReference>
<name>A0A9D6L6Q8_UNCEI</name>
<dbReference type="PANTHER" id="PTHR42852:SF6">
    <property type="entry name" value="THIOL:DISULFIDE INTERCHANGE PROTEIN DSBE"/>
    <property type="match status" value="1"/>
</dbReference>
<dbReference type="InterPro" id="IPR036249">
    <property type="entry name" value="Thioredoxin-like_sf"/>
</dbReference>
<protein>
    <submittedName>
        <fullName evidence="8">Peroxiredoxin family protein</fullName>
    </submittedName>
</protein>
<evidence type="ECO:0000256" key="4">
    <source>
        <dbReference type="ARBA" id="ARBA00023284"/>
    </source>
</evidence>
<feature type="signal peptide" evidence="6">
    <location>
        <begin position="1"/>
        <end position="20"/>
    </location>
</feature>
<keyword evidence="3" id="KW-1015">Disulfide bond</keyword>
<dbReference type="GO" id="GO:0016209">
    <property type="term" value="F:antioxidant activity"/>
    <property type="evidence" value="ECO:0007669"/>
    <property type="project" value="InterPro"/>
</dbReference>
<dbReference type="GO" id="GO:0017004">
    <property type="term" value="P:cytochrome complex assembly"/>
    <property type="evidence" value="ECO:0007669"/>
    <property type="project" value="UniProtKB-KW"/>
</dbReference>
<dbReference type="Proteomes" id="UP000807850">
    <property type="component" value="Unassembled WGS sequence"/>
</dbReference>
<evidence type="ECO:0000256" key="2">
    <source>
        <dbReference type="ARBA" id="ARBA00022748"/>
    </source>
</evidence>
<feature type="region of interest" description="Disordered" evidence="5">
    <location>
        <begin position="18"/>
        <end position="42"/>
    </location>
</feature>
<feature type="domain" description="Alkyl hydroperoxide reductase subunit C/ Thiol specific antioxidant" evidence="7">
    <location>
        <begin position="55"/>
        <end position="170"/>
    </location>
</feature>
<dbReference type="InterPro" id="IPR050553">
    <property type="entry name" value="Thioredoxin_ResA/DsbE_sf"/>
</dbReference>
<dbReference type="SUPFAM" id="SSF52833">
    <property type="entry name" value="Thioredoxin-like"/>
    <property type="match status" value="1"/>
</dbReference>
<keyword evidence="4" id="KW-0676">Redox-active center</keyword>
<dbReference type="GO" id="GO:0030313">
    <property type="term" value="C:cell envelope"/>
    <property type="evidence" value="ECO:0007669"/>
    <property type="project" value="UniProtKB-SubCell"/>
</dbReference>
<evidence type="ECO:0000313" key="9">
    <source>
        <dbReference type="Proteomes" id="UP000807850"/>
    </source>
</evidence>
<evidence type="ECO:0000256" key="6">
    <source>
        <dbReference type="SAM" id="SignalP"/>
    </source>
</evidence>
<evidence type="ECO:0000313" key="8">
    <source>
        <dbReference type="EMBL" id="MBI3538864.1"/>
    </source>
</evidence>
<comment type="subcellular location">
    <subcellularLocation>
        <location evidence="1">Cell envelope</location>
    </subcellularLocation>
</comment>
<keyword evidence="6" id="KW-0732">Signal</keyword>
<evidence type="ECO:0000256" key="3">
    <source>
        <dbReference type="ARBA" id="ARBA00023157"/>
    </source>
</evidence>
<proteinExistence type="predicted"/>
<sequence>MKRIPMLLLAALAAPLASHAQTSEPKAPPTTTTARPTGDARVPDGELRIFNHVQVGEDAPDFELSDADGRPFRLSQMRGRRMMLNFADRRAMLPAFGALAESLSAMGVMLVGVCHDSPQSLKTMSEKTRVRFLLLSDPTGQVSSIYGAYDSQASSIVPGFVLVGPRGRVRMVFLGESLPTAELLELTRFALAGL</sequence>
<evidence type="ECO:0000256" key="5">
    <source>
        <dbReference type="SAM" id="MobiDB-lite"/>
    </source>
</evidence>
<dbReference type="Pfam" id="PF00578">
    <property type="entry name" value="AhpC-TSA"/>
    <property type="match status" value="1"/>
</dbReference>
<dbReference type="InterPro" id="IPR000866">
    <property type="entry name" value="AhpC/TSA"/>
</dbReference>
<gene>
    <name evidence="8" type="ORF">HY076_01130</name>
</gene>
<comment type="caution">
    <text evidence="8">The sequence shown here is derived from an EMBL/GenBank/DDBJ whole genome shotgun (WGS) entry which is preliminary data.</text>
</comment>
<reference evidence="8" key="1">
    <citation type="submission" date="2020-07" db="EMBL/GenBank/DDBJ databases">
        <title>Huge and variable diversity of episymbiotic CPR bacteria and DPANN archaea in groundwater ecosystems.</title>
        <authorList>
            <person name="He C.Y."/>
            <person name="Keren R."/>
            <person name="Whittaker M."/>
            <person name="Farag I.F."/>
            <person name="Doudna J."/>
            <person name="Cate J.H.D."/>
            <person name="Banfield J.F."/>
        </authorList>
    </citation>
    <scope>NUCLEOTIDE SEQUENCE</scope>
    <source>
        <strain evidence="8">NC_groundwater_928_Pr1_S-0.2um_72_17</strain>
    </source>
</reference>
<dbReference type="AlphaFoldDB" id="A0A9D6L6Q8"/>
<evidence type="ECO:0000259" key="7">
    <source>
        <dbReference type="Pfam" id="PF00578"/>
    </source>
</evidence>
<dbReference type="GO" id="GO:0016491">
    <property type="term" value="F:oxidoreductase activity"/>
    <property type="evidence" value="ECO:0007669"/>
    <property type="project" value="InterPro"/>
</dbReference>
<keyword evidence="2" id="KW-0201">Cytochrome c-type biogenesis</keyword>
<dbReference type="PANTHER" id="PTHR42852">
    <property type="entry name" value="THIOL:DISULFIDE INTERCHANGE PROTEIN DSBE"/>
    <property type="match status" value="1"/>
</dbReference>
<feature type="chain" id="PRO_5039305900" evidence="6">
    <location>
        <begin position="21"/>
        <end position="194"/>
    </location>
</feature>
<accession>A0A9D6L6Q8</accession>
<organism evidence="8 9">
    <name type="scientific">Eiseniibacteriota bacterium</name>
    <dbReference type="NCBI Taxonomy" id="2212470"/>
    <lineage>
        <taxon>Bacteria</taxon>
        <taxon>Candidatus Eiseniibacteriota</taxon>
    </lineage>
</organism>
<evidence type="ECO:0000256" key="1">
    <source>
        <dbReference type="ARBA" id="ARBA00004196"/>
    </source>
</evidence>